<dbReference type="InterPro" id="IPR020103">
    <property type="entry name" value="PsdUridine_synth_cat_dom_sf"/>
</dbReference>
<sequence>MQYIGFPLAGDPVYGPRKTLPGNGQYLHAKLLGFKHPTTDKEMLFEVEMPESFRKTLENLRK</sequence>
<dbReference type="Proteomes" id="UP000824063">
    <property type="component" value="Unassembled WGS sequence"/>
</dbReference>
<gene>
    <name evidence="1" type="ORF">IAA20_04035</name>
</gene>
<dbReference type="GO" id="GO:0003723">
    <property type="term" value="F:RNA binding"/>
    <property type="evidence" value="ECO:0007669"/>
    <property type="project" value="InterPro"/>
</dbReference>
<dbReference type="GO" id="GO:0140098">
    <property type="term" value="F:catalytic activity, acting on RNA"/>
    <property type="evidence" value="ECO:0007669"/>
    <property type="project" value="UniProtKB-ARBA"/>
</dbReference>
<evidence type="ECO:0000313" key="1">
    <source>
        <dbReference type="EMBL" id="HIZ53096.1"/>
    </source>
</evidence>
<dbReference type="GO" id="GO:0001522">
    <property type="term" value="P:pseudouridine synthesis"/>
    <property type="evidence" value="ECO:0007669"/>
    <property type="project" value="InterPro"/>
</dbReference>
<dbReference type="Gene3D" id="3.30.2350.10">
    <property type="entry name" value="Pseudouridine synthase"/>
    <property type="match status" value="1"/>
</dbReference>
<evidence type="ECO:0000313" key="2">
    <source>
        <dbReference type="Proteomes" id="UP000824063"/>
    </source>
</evidence>
<organism evidence="1 2">
    <name type="scientific">Candidatus Enterococcus avicola</name>
    <dbReference type="NCBI Taxonomy" id="2838561"/>
    <lineage>
        <taxon>Bacteria</taxon>
        <taxon>Bacillati</taxon>
        <taxon>Bacillota</taxon>
        <taxon>Bacilli</taxon>
        <taxon>Lactobacillales</taxon>
        <taxon>Enterococcaceae</taxon>
        <taxon>Enterococcus</taxon>
    </lineage>
</organism>
<dbReference type="EMBL" id="DXBN01000096">
    <property type="protein sequence ID" value="HIZ53096.1"/>
    <property type="molecule type" value="Genomic_DNA"/>
</dbReference>
<dbReference type="GO" id="GO:0006396">
    <property type="term" value="P:RNA processing"/>
    <property type="evidence" value="ECO:0007669"/>
    <property type="project" value="UniProtKB-ARBA"/>
</dbReference>
<reference evidence="1" key="2">
    <citation type="submission" date="2021-04" db="EMBL/GenBank/DDBJ databases">
        <authorList>
            <person name="Gilroy R."/>
        </authorList>
    </citation>
    <scope>NUCLEOTIDE SEQUENCE</scope>
    <source>
        <strain evidence="1">CHK172-16539</strain>
    </source>
</reference>
<feature type="non-terminal residue" evidence="1">
    <location>
        <position position="1"/>
    </location>
</feature>
<comment type="caution">
    <text evidence="1">The sequence shown here is derived from an EMBL/GenBank/DDBJ whole genome shotgun (WGS) entry which is preliminary data.</text>
</comment>
<accession>A0A9D2JH05</accession>
<dbReference type="SUPFAM" id="SSF55120">
    <property type="entry name" value="Pseudouridine synthase"/>
    <property type="match status" value="1"/>
</dbReference>
<dbReference type="GO" id="GO:0009982">
    <property type="term" value="F:pseudouridine synthase activity"/>
    <property type="evidence" value="ECO:0007669"/>
    <property type="project" value="InterPro"/>
</dbReference>
<name>A0A9D2JH05_9ENTE</name>
<protein>
    <submittedName>
        <fullName evidence="1">RluA family pseudouridine synthase</fullName>
    </submittedName>
</protein>
<reference evidence="1" key="1">
    <citation type="journal article" date="2021" name="PeerJ">
        <title>Extensive microbial diversity within the chicken gut microbiome revealed by metagenomics and culture.</title>
        <authorList>
            <person name="Gilroy R."/>
            <person name="Ravi A."/>
            <person name="Getino M."/>
            <person name="Pursley I."/>
            <person name="Horton D.L."/>
            <person name="Alikhan N.F."/>
            <person name="Baker D."/>
            <person name="Gharbi K."/>
            <person name="Hall N."/>
            <person name="Watson M."/>
            <person name="Adriaenssens E.M."/>
            <person name="Foster-Nyarko E."/>
            <person name="Jarju S."/>
            <person name="Secka A."/>
            <person name="Antonio M."/>
            <person name="Oren A."/>
            <person name="Chaudhuri R.R."/>
            <person name="La Ragione R."/>
            <person name="Hildebrand F."/>
            <person name="Pallen M.J."/>
        </authorList>
    </citation>
    <scope>NUCLEOTIDE SEQUENCE</scope>
    <source>
        <strain evidence="1">CHK172-16539</strain>
    </source>
</reference>
<proteinExistence type="predicted"/>
<dbReference type="AlphaFoldDB" id="A0A9D2JH05"/>